<name>A0A817NVP5_9BILA</name>
<evidence type="ECO:0000313" key="3">
    <source>
        <dbReference type="Proteomes" id="UP000663825"/>
    </source>
</evidence>
<dbReference type="Gene3D" id="2.160.20.80">
    <property type="entry name" value="E3 ubiquitin-protein ligase SopA"/>
    <property type="match status" value="2"/>
</dbReference>
<dbReference type="OrthoDB" id="10327857at2759"/>
<dbReference type="Pfam" id="PF00805">
    <property type="entry name" value="Pentapeptide"/>
    <property type="match status" value="4"/>
</dbReference>
<dbReference type="InterPro" id="IPR051082">
    <property type="entry name" value="Pentapeptide-BTB/POZ_domain"/>
</dbReference>
<dbReference type="AlphaFoldDB" id="A0A817NVP5"/>
<comment type="caution">
    <text evidence="2">The sequence shown here is derived from an EMBL/GenBank/DDBJ whole genome shotgun (WGS) entry which is preliminary data.</text>
</comment>
<dbReference type="PANTHER" id="PTHR14136">
    <property type="entry name" value="BTB_POZ DOMAIN-CONTAINING PROTEIN KCTD9"/>
    <property type="match status" value="1"/>
</dbReference>
<sequence>MISHQILSFRKDILKFISHLLLPIILGVFALVITLQLQQLLKQQREEDRKISALQREQDKFFNDQKYQNELLDTYINDVTALLKESNGSLTLNEVTATIVRIKTLNIFRQLDAQRNVRIIRVLHDAKQLTETQEHSALDLSTAKLCDIDFHHVATNEKQLHKLFLMGVFLSNASFINMDMKFINFTRTEFDKVDFSGSSLNYVNMSLVKFDNANFSYARLNGVIFSLSSFINADFSFVILTDSNLKSTKIEQANFSFATLENIDFSFSLLSNVDFSYSKLINVKFSFAVLENVNFSSAILVSTDLSVTKALYADFQKASCIAARFDRSMLSYSNFWRSNLKHASFHSADLTNAIFADANLYSAQFQYARITDMQLQSTLSIQDAILPNGTRAQDRNLINSGHADCKISPVDNWALLTGNVITAMSSINDTNCQFMLQTFATGATMMQRVNLSNKWDPNTWPHSQAVLSANMGSNVFIQLRGIDGIGHTHSQQKLNSTQRFVSSTLNRDIHQLEIVIKFEALANNSSKANSWCDDIKLFILYGTDLELIQGKFWKRTVSVENSDLISSISIMILSLVASETSTTTSMITAVLPAYKLFTVFNVFNDMIFDPDDAATVEDIGQKLSAIINLGFQCLNDVSKAQCSLSSQRKRHTAFDYNITKISPIVLISSHTDNPRRYKVSYTVVDISKNALLPGTQAIMAIDKVPADQKLILFGFTIVSNSLVQSPFNSSFTVSTKASLKTDKQWIILIFLERMVLVLFLIGLFFCLYCNCRQREKDKPIV</sequence>
<feature type="transmembrane region" description="Helical" evidence="1">
    <location>
        <begin position="20"/>
        <end position="41"/>
    </location>
</feature>
<keyword evidence="1" id="KW-0472">Membrane</keyword>
<dbReference type="InterPro" id="IPR001646">
    <property type="entry name" value="5peptide_repeat"/>
</dbReference>
<keyword evidence="1" id="KW-1133">Transmembrane helix</keyword>
<dbReference type="Proteomes" id="UP000663825">
    <property type="component" value="Unassembled WGS sequence"/>
</dbReference>
<accession>A0A817NVP5</accession>
<dbReference type="EMBL" id="CAJNXB010001091">
    <property type="protein sequence ID" value="CAF3129902.1"/>
    <property type="molecule type" value="Genomic_DNA"/>
</dbReference>
<keyword evidence="1" id="KW-0812">Transmembrane</keyword>
<evidence type="ECO:0000313" key="2">
    <source>
        <dbReference type="EMBL" id="CAF3129902.1"/>
    </source>
</evidence>
<feature type="transmembrane region" description="Helical" evidence="1">
    <location>
        <begin position="745"/>
        <end position="768"/>
    </location>
</feature>
<evidence type="ECO:0000256" key="1">
    <source>
        <dbReference type="SAM" id="Phobius"/>
    </source>
</evidence>
<gene>
    <name evidence="2" type="ORF">TIS948_LOCUS8474</name>
</gene>
<dbReference type="PANTHER" id="PTHR14136:SF17">
    <property type="entry name" value="BTB_POZ DOMAIN-CONTAINING PROTEIN KCTD9"/>
    <property type="match status" value="1"/>
</dbReference>
<reference evidence="2" key="1">
    <citation type="submission" date="2021-02" db="EMBL/GenBank/DDBJ databases">
        <authorList>
            <person name="Nowell W R."/>
        </authorList>
    </citation>
    <scope>NUCLEOTIDE SEQUENCE</scope>
</reference>
<proteinExistence type="predicted"/>
<protein>
    <submittedName>
        <fullName evidence="2">Uncharacterized protein</fullName>
    </submittedName>
</protein>
<organism evidence="2 3">
    <name type="scientific">Rotaria socialis</name>
    <dbReference type="NCBI Taxonomy" id="392032"/>
    <lineage>
        <taxon>Eukaryota</taxon>
        <taxon>Metazoa</taxon>
        <taxon>Spiralia</taxon>
        <taxon>Gnathifera</taxon>
        <taxon>Rotifera</taxon>
        <taxon>Eurotatoria</taxon>
        <taxon>Bdelloidea</taxon>
        <taxon>Philodinida</taxon>
        <taxon>Philodinidae</taxon>
        <taxon>Rotaria</taxon>
    </lineage>
</organism>
<dbReference type="SUPFAM" id="SSF141571">
    <property type="entry name" value="Pentapeptide repeat-like"/>
    <property type="match status" value="2"/>
</dbReference>